<evidence type="ECO:0008006" key="3">
    <source>
        <dbReference type="Google" id="ProtNLM"/>
    </source>
</evidence>
<dbReference type="Proteomes" id="UP001367316">
    <property type="component" value="Unassembled WGS sequence"/>
</dbReference>
<proteinExistence type="predicted"/>
<dbReference type="EMBL" id="JBBPBF010000029">
    <property type="protein sequence ID" value="KAK7608356.1"/>
    <property type="molecule type" value="Genomic_DNA"/>
</dbReference>
<gene>
    <name evidence="1" type="ORF">JOL62DRAFT_581316</name>
</gene>
<keyword evidence="2" id="KW-1185">Reference proteome</keyword>
<name>A0ABR1MZK1_9PEZI</name>
<comment type="caution">
    <text evidence="1">The sequence shown here is derived from an EMBL/GenBank/DDBJ whole genome shotgun (WGS) entry which is preliminary data.</text>
</comment>
<evidence type="ECO:0000313" key="2">
    <source>
        <dbReference type="Proteomes" id="UP001367316"/>
    </source>
</evidence>
<sequence length="92" mass="10358">MDDQVILSIFLRFWIAVMMSYRLGCPQPLIFVLLRTPCRFQHVPASRAKCASHPHTGLRAHALCFCGRASRLLLRKLCSWCVLSTCAAARPA</sequence>
<evidence type="ECO:0000313" key="1">
    <source>
        <dbReference type="EMBL" id="KAK7608356.1"/>
    </source>
</evidence>
<protein>
    <recommendedName>
        <fullName evidence="3">Secreted protein</fullName>
    </recommendedName>
</protein>
<accession>A0ABR1MZK1</accession>
<reference evidence="1 2" key="1">
    <citation type="submission" date="2024-04" db="EMBL/GenBank/DDBJ databases">
        <title>Phyllosticta paracitricarpa is synonymous to the EU quarantine fungus P. citricarpa based on phylogenomic analyses.</title>
        <authorList>
            <consortium name="Lawrence Berkeley National Laboratory"/>
            <person name="Van ingen-buijs V.A."/>
            <person name="Van westerhoven A.C."/>
            <person name="Haridas S."/>
            <person name="Skiadas P."/>
            <person name="Martin F."/>
            <person name="Groenewald J.Z."/>
            <person name="Crous P.W."/>
            <person name="Seidl M.F."/>
        </authorList>
    </citation>
    <scope>NUCLEOTIDE SEQUENCE [LARGE SCALE GENOMIC DNA]</scope>
    <source>
        <strain evidence="1 2">CBS 141358</strain>
    </source>
</reference>
<organism evidence="1 2">
    <name type="scientific">Phyllosticta paracitricarpa</name>
    <dbReference type="NCBI Taxonomy" id="2016321"/>
    <lineage>
        <taxon>Eukaryota</taxon>
        <taxon>Fungi</taxon>
        <taxon>Dikarya</taxon>
        <taxon>Ascomycota</taxon>
        <taxon>Pezizomycotina</taxon>
        <taxon>Dothideomycetes</taxon>
        <taxon>Dothideomycetes incertae sedis</taxon>
        <taxon>Botryosphaeriales</taxon>
        <taxon>Phyllostictaceae</taxon>
        <taxon>Phyllosticta</taxon>
    </lineage>
</organism>